<feature type="signal peptide" evidence="1">
    <location>
        <begin position="1"/>
        <end position="23"/>
    </location>
</feature>
<comment type="caution">
    <text evidence="2">The sequence shown here is derived from an EMBL/GenBank/DDBJ whole genome shotgun (WGS) entry which is preliminary data.</text>
</comment>
<organism evidence="2 3">
    <name type="scientific">Flavobacterium aureirubrum</name>
    <dbReference type="NCBI Taxonomy" id="3133147"/>
    <lineage>
        <taxon>Bacteria</taxon>
        <taxon>Pseudomonadati</taxon>
        <taxon>Bacteroidota</taxon>
        <taxon>Flavobacteriia</taxon>
        <taxon>Flavobacteriales</taxon>
        <taxon>Flavobacteriaceae</taxon>
        <taxon>Flavobacterium</taxon>
    </lineage>
</organism>
<reference evidence="2 3" key="1">
    <citation type="submission" date="2024-03" db="EMBL/GenBank/DDBJ databases">
        <title>Two novel species of the genus Flavobacterium exhibiting potentially degradation of complex polysaccharides.</title>
        <authorList>
            <person name="Lian X."/>
        </authorList>
    </citation>
    <scope>NUCLEOTIDE SEQUENCE [LARGE SCALE GENOMIC DNA]</scope>
    <source>
        <strain evidence="3">j3</strain>
    </source>
</reference>
<accession>A0ABU9N3S3</accession>
<dbReference type="Proteomes" id="UP001460072">
    <property type="component" value="Unassembled WGS sequence"/>
</dbReference>
<gene>
    <name evidence="2" type="ORF">WFZ85_06505</name>
</gene>
<evidence type="ECO:0000313" key="3">
    <source>
        <dbReference type="Proteomes" id="UP001460072"/>
    </source>
</evidence>
<proteinExistence type="predicted"/>
<evidence type="ECO:0000313" key="2">
    <source>
        <dbReference type="EMBL" id="MEM0542260.1"/>
    </source>
</evidence>
<sequence length="104" mass="11688">MKKMKNLVFTLVLAFGISSVAFANDIELKKQEVIDCKIETNILKIENQKIENSINFKIPRGIFEQIAYCAQVQMDVKETYTAIFGPDRANSIALGAFMGCMGYL</sequence>
<name>A0ABU9N3S3_9FLAO</name>
<protein>
    <submittedName>
        <fullName evidence="2">Uncharacterized protein</fullName>
    </submittedName>
</protein>
<dbReference type="RefSeq" id="WP_342695481.1">
    <property type="nucleotide sequence ID" value="NZ_JBCGDO010000006.1"/>
</dbReference>
<keyword evidence="3" id="KW-1185">Reference proteome</keyword>
<evidence type="ECO:0000256" key="1">
    <source>
        <dbReference type="SAM" id="SignalP"/>
    </source>
</evidence>
<dbReference type="EMBL" id="JBCGDO010000006">
    <property type="protein sequence ID" value="MEM0542260.1"/>
    <property type="molecule type" value="Genomic_DNA"/>
</dbReference>
<keyword evidence="1" id="KW-0732">Signal</keyword>
<feature type="chain" id="PRO_5046946247" evidence="1">
    <location>
        <begin position="24"/>
        <end position="104"/>
    </location>
</feature>